<feature type="domain" description="CheW-like" evidence="1">
    <location>
        <begin position="8"/>
        <end position="148"/>
    </location>
</feature>
<evidence type="ECO:0000313" key="2">
    <source>
        <dbReference type="EMBL" id="KPU44649.1"/>
    </source>
</evidence>
<dbReference type="SUPFAM" id="SSF50341">
    <property type="entry name" value="CheW-like"/>
    <property type="match status" value="1"/>
</dbReference>
<proteinExistence type="predicted"/>
<dbReference type="InterPro" id="IPR036061">
    <property type="entry name" value="CheW-like_dom_sf"/>
</dbReference>
<dbReference type="GO" id="GO:0007165">
    <property type="term" value="P:signal transduction"/>
    <property type="evidence" value="ECO:0007669"/>
    <property type="project" value="InterPro"/>
</dbReference>
<dbReference type="PROSITE" id="PS50851">
    <property type="entry name" value="CHEW"/>
    <property type="match status" value="1"/>
</dbReference>
<organism evidence="2 3">
    <name type="scientific">Oxobacter pfennigii</name>
    <dbReference type="NCBI Taxonomy" id="36849"/>
    <lineage>
        <taxon>Bacteria</taxon>
        <taxon>Bacillati</taxon>
        <taxon>Bacillota</taxon>
        <taxon>Clostridia</taxon>
        <taxon>Eubacteriales</taxon>
        <taxon>Clostridiaceae</taxon>
        <taxon>Oxobacter</taxon>
    </lineage>
</organism>
<dbReference type="GO" id="GO:0005829">
    <property type="term" value="C:cytosol"/>
    <property type="evidence" value="ECO:0007669"/>
    <property type="project" value="TreeGrafter"/>
</dbReference>
<accession>A0A0P8X1F4</accession>
<keyword evidence="3" id="KW-1185">Reference proteome</keyword>
<dbReference type="Gene3D" id="2.40.50.180">
    <property type="entry name" value="CheA-289, Domain 4"/>
    <property type="match status" value="1"/>
</dbReference>
<dbReference type="InterPro" id="IPR002545">
    <property type="entry name" value="CheW-lke_dom"/>
</dbReference>
<dbReference type="GO" id="GO:0006935">
    <property type="term" value="P:chemotaxis"/>
    <property type="evidence" value="ECO:0007669"/>
    <property type="project" value="InterPro"/>
</dbReference>
<dbReference type="Pfam" id="PF01584">
    <property type="entry name" value="CheW"/>
    <property type="match status" value="1"/>
</dbReference>
<dbReference type="PANTHER" id="PTHR22617:SF23">
    <property type="entry name" value="CHEMOTAXIS PROTEIN CHEW"/>
    <property type="match status" value="1"/>
</dbReference>
<dbReference type="AlphaFoldDB" id="A0A0P8X1F4"/>
<dbReference type="STRING" id="36849.OXPF_17350"/>
<name>A0A0P8X1F4_9CLOT</name>
<comment type="caution">
    <text evidence="2">The sequence shown here is derived from an EMBL/GenBank/DDBJ whole genome shotgun (WGS) entry which is preliminary data.</text>
</comment>
<reference evidence="2 3" key="1">
    <citation type="submission" date="2015-09" db="EMBL/GenBank/DDBJ databases">
        <title>Genome sequence of Oxobacter pfennigii DSM 3222.</title>
        <authorList>
            <person name="Poehlein A."/>
            <person name="Bengelsdorf F.R."/>
            <person name="Schiel-Bengelsdorf B."/>
            <person name="Duerre P."/>
            <person name="Daniel R."/>
        </authorList>
    </citation>
    <scope>NUCLEOTIDE SEQUENCE [LARGE SCALE GENOMIC DNA]</scope>
    <source>
        <strain evidence="2 3">DSM 3222</strain>
    </source>
</reference>
<sequence>MSTAGIDDRKVVVFKIGNEEYATNIGQVERILEFQKITKIPDAPDYLKGVTNCLGRIVPVIDLKKRFGLSDTNVSEGSKIIIAKQDQGDIGLIVDTVSEVIDISDEMMTPPPEIIVGIVKKYIKGLINMDTRIIINLNLGRILSFGEREAIEEMIN</sequence>
<dbReference type="PATRIC" id="fig|36849.3.peg.1828"/>
<evidence type="ECO:0000259" key="1">
    <source>
        <dbReference type="PROSITE" id="PS50851"/>
    </source>
</evidence>
<dbReference type="Proteomes" id="UP000050326">
    <property type="component" value="Unassembled WGS sequence"/>
</dbReference>
<dbReference type="RefSeq" id="WP_054874963.1">
    <property type="nucleotide sequence ID" value="NZ_LKET01000029.1"/>
</dbReference>
<dbReference type="OrthoDB" id="9794382at2"/>
<evidence type="ECO:0000313" key="3">
    <source>
        <dbReference type="Proteomes" id="UP000050326"/>
    </source>
</evidence>
<dbReference type="SMART" id="SM00260">
    <property type="entry name" value="CheW"/>
    <property type="match status" value="1"/>
</dbReference>
<protein>
    <submittedName>
        <fullName evidence="2">Chemotaxis protein CheW</fullName>
    </submittedName>
</protein>
<dbReference type="PANTHER" id="PTHR22617">
    <property type="entry name" value="CHEMOTAXIS SENSOR HISTIDINE KINASE-RELATED"/>
    <property type="match status" value="1"/>
</dbReference>
<dbReference type="Gene3D" id="2.30.30.40">
    <property type="entry name" value="SH3 Domains"/>
    <property type="match status" value="1"/>
</dbReference>
<dbReference type="InterPro" id="IPR039315">
    <property type="entry name" value="CheW"/>
</dbReference>
<dbReference type="EMBL" id="LKET01000029">
    <property type="protein sequence ID" value="KPU44649.1"/>
    <property type="molecule type" value="Genomic_DNA"/>
</dbReference>
<gene>
    <name evidence="2" type="primary">cheW_1</name>
    <name evidence="2" type="ORF">OXPF_17350</name>
</gene>